<gene>
    <name evidence="1" type="ORF">F383_07986</name>
</gene>
<dbReference type="EMBL" id="JRRC01194646">
    <property type="protein sequence ID" value="KHG01471.1"/>
    <property type="molecule type" value="Genomic_DNA"/>
</dbReference>
<evidence type="ECO:0000313" key="1">
    <source>
        <dbReference type="EMBL" id="KHG01471.1"/>
    </source>
</evidence>
<proteinExistence type="predicted"/>
<sequence>MALASYYVNDDSRVFFSIPNGSTGSPRIFQGNNEYRQASSGIKGRRRLVHTINWIFWV</sequence>
<reference evidence="2" key="1">
    <citation type="submission" date="2014-09" db="EMBL/GenBank/DDBJ databases">
        <authorList>
            <person name="Mudge J."/>
            <person name="Ramaraj T."/>
            <person name="Lindquist I.E."/>
            <person name="Bharti A.K."/>
            <person name="Sundararajan A."/>
            <person name="Cameron C.T."/>
            <person name="Woodward J.E."/>
            <person name="May G.D."/>
            <person name="Brubaker C."/>
            <person name="Broadhvest J."/>
            <person name="Wilkins T.A."/>
        </authorList>
    </citation>
    <scope>NUCLEOTIDE SEQUENCE</scope>
    <source>
        <strain evidence="2">cv. AKA8401</strain>
    </source>
</reference>
<accession>A0A0B0MRA3</accession>
<protein>
    <submittedName>
        <fullName evidence="1">Myeloid leukemia factor 2</fullName>
    </submittedName>
</protein>
<evidence type="ECO:0000313" key="2">
    <source>
        <dbReference type="Proteomes" id="UP000032142"/>
    </source>
</evidence>
<organism evidence="1 2">
    <name type="scientific">Gossypium arboreum</name>
    <name type="common">Tree cotton</name>
    <name type="synonym">Gossypium nanking</name>
    <dbReference type="NCBI Taxonomy" id="29729"/>
    <lineage>
        <taxon>Eukaryota</taxon>
        <taxon>Viridiplantae</taxon>
        <taxon>Streptophyta</taxon>
        <taxon>Embryophyta</taxon>
        <taxon>Tracheophyta</taxon>
        <taxon>Spermatophyta</taxon>
        <taxon>Magnoliopsida</taxon>
        <taxon>eudicotyledons</taxon>
        <taxon>Gunneridae</taxon>
        <taxon>Pentapetalae</taxon>
        <taxon>rosids</taxon>
        <taxon>malvids</taxon>
        <taxon>Malvales</taxon>
        <taxon>Malvaceae</taxon>
        <taxon>Malvoideae</taxon>
        <taxon>Gossypium</taxon>
    </lineage>
</organism>
<dbReference type="AlphaFoldDB" id="A0A0B0MRA3"/>
<keyword evidence="2" id="KW-1185">Reference proteome</keyword>
<name>A0A0B0MRA3_GOSAR</name>
<comment type="caution">
    <text evidence="1">The sequence shown here is derived from an EMBL/GenBank/DDBJ whole genome shotgun (WGS) entry which is preliminary data.</text>
</comment>
<dbReference type="Proteomes" id="UP000032142">
    <property type="component" value="Unassembled WGS sequence"/>
</dbReference>